<reference evidence="1 2" key="1">
    <citation type="submission" date="2015-04" db="EMBL/GenBank/DDBJ databases">
        <authorList>
            <person name="Syromyatnikov M.Y."/>
            <person name="Popov V.N."/>
        </authorList>
    </citation>
    <scope>NUCLEOTIDE SEQUENCE [LARGE SCALE GENOMIC DNA]</scope>
</reference>
<gene>
    <name evidence="1" type="ORF">CLUMA_CG018386</name>
</gene>
<dbReference type="Proteomes" id="UP000183832">
    <property type="component" value="Unassembled WGS sequence"/>
</dbReference>
<evidence type="ECO:0000313" key="2">
    <source>
        <dbReference type="Proteomes" id="UP000183832"/>
    </source>
</evidence>
<dbReference type="EMBL" id="CVRI01000064">
    <property type="protein sequence ID" value="CRL05456.1"/>
    <property type="molecule type" value="Genomic_DNA"/>
</dbReference>
<keyword evidence="2" id="KW-1185">Reference proteome</keyword>
<accession>A0A1J1IZD9</accession>
<dbReference type="AlphaFoldDB" id="A0A1J1IZD9"/>
<organism evidence="1 2">
    <name type="scientific">Clunio marinus</name>
    <dbReference type="NCBI Taxonomy" id="568069"/>
    <lineage>
        <taxon>Eukaryota</taxon>
        <taxon>Metazoa</taxon>
        <taxon>Ecdysozoa</taxon>
        <taxon>Arthropoda</taxon>
        <taxon>Hexapoda</taxon>
        <taxon>Insecta</taxon>
        <taxon>Pterygota</taxon>
        <taxon>Neoptera</taxon>
        <taxon>Endopterygota</taxon>
        <taxon>Diptera</taxon>
        <taxon>Nematocera</taxon>
        <taxon>Chironomoidea</taxon>
        <taxon>Chironomidae</taxon>
        <taxon>Clunio</taxon>
    </lineage>
</organism>
<protein>
    <submittedName>
        <fullName evidence="1">CLUMA_CG018386, isoform A</fullName>
    </submittedName>
</protein>
<evidence type="ECO:0000313" key="1">
    <source>
        <dbReference type="EMBL" id="CRL05456.1"/>
    </source>
</evidence>
<proteinExistence type="predicted"/>
<sequence length="82" mass="9649">MATLGNHQEESFSYASNIVKHLYEYQQKYWKHFTRFASFFVLKKGAQMEKGLTTGNGLLDFQIIIVKHFVEEEQVRFAFPKA</sequence>
<name>A0A1J1IZD9_9DIPT</name>